<evidence type="ECO:0000313" key="2">
    <source>
        <dbReference type="Proteomes" id="UP001056120"/>
    </source>
</evidence>
<sequence>MPEIETVPEITTVNEPSFRRPAWSSAESARERGATDAGIARGLELFVSGCCNRRTVEPCVCGGCARYVVLDCAVMRRNVWFMWCFWWRSIRGGIISTAVTVPISLASSSSSSEDGGDDVNPIRLTLAFLAIDVFFLAIRSIILCLISAGYCFCLPCIIAFMYYIGKQDPASVADISRLPKYIFEVDNVNGDVEQPDVRACRMIPMRRNGSDFSTERVLLTKDANKQRRRGLNPKSIHNPSHNVDLFKYNHILKVTE</sequence>
<protein>
    <submittedName>
        <fullName evidence="1">Uncharacterized protein</fullName>
    </submittedName>
</protein>
<evidence type="ECO:0000313" key="1">
    <source>
        <dbReference type="EMBL" id="KAI3796352.1"/>
    </source>
</evidence>
<proteinExistence type="predicted"/>
<name>A0ACB9HL55_9ASTR</name>
<keyword evidence="2" id="KW-1185">Reference proteome</keyword>
<comment type="caution">
    <text evidence="1">The sequence shown here is derived from an EMBL/GenBank/DDBJ whole genome shotgun (WGS) entry which is preliminary data.</text>
</comment>
<reference evidence="2" key="1">
    <citation type="journal article" date="2022" name="Mol. Ecol. Resour.">
        <title>The genomes of chicory, endive, great burdock and yacon provide insights into Asteraceae palaeo-polyploidization history and plant inulin production.</title>
        <authorList>
            <person name="Fan W."/>
            <person name="Wang S."/>
            <person name="Wang H."/>
            <person name="Wang A."/>
            <person name="Jiang F."/>
            <person name="Liu H."/>
            <person name="Zhao H."/>
            <person name="Xu D."/>
            <person name="Zhang Y."/>
        </authorList>
    </citation>
    <scope>NUCLEOTIDE SEQUENCE [LARGE SCALE GENOMIC DNA]</scope>
    <source>
        <strain evidence="2">cv. Yunnan</strain>
    </source>
</reference>
<organism evidence="1 2">
    <name type="scientific">Smallanthus sonchifolius</name>
    <dbReference type="NCBI Taxonomy" id="185202"/>
    <lineage>
        <taxon>Eukaryota</taxon>
        <taxon>Viridiplantae</taxon>
        <taxon>Streptophyta</taxon>
        <taxon>Embryophyta</taxon>
        <taxon>Tracheophyta</taxon>
        <taxon>Spermatophyta</taxon>
        <taxon>Magnoliopsida</taxon>
        <taxon>eudicotyledons</taxon>
        <taxon>Gunneridae</taxon>
        <taxon>Pentapetalae</taxon>
        <taxon>asterids</taxon>
        <taxon>campanulids</taxon>
        <taxon>Asterales</taxon>
        <taxon>Asteraceae</taxon>
        <taxon>Asteroideae</taxon>
        <taxon>Heliantheae alliance</taxon>
        <taxon>Millerieae</taxon>
        <taxon>Smallanthus</taxon>
    </lineage>
</organism>
<dbReference type="EMBL" id="CM042029">
    <property type="protein sequence ID" value="KAI3796352.1"/>
    <property type="molecule type" value="Genomic_DNA"/>
</dbReference>
<gene>
    <name evidence="1" type="ORF">L1987_39022</name>
</gene>
<dbReference type="Proteomes" id="UP001056120">
    <property type="component" value="Linkage Group LG12"/>
</dbReference>
<reference evidence="1 2" key="2">
    <citation type="journal article" date="2022" name="Mol. Ecol. Resour.">
        <title>The genomes of chicory, endive, great burdock and yacon provide insights into Asteraceae paleo-polyploidization history and plant inulin production.</title>
        <authorList>
            <person name="Fan W."/>
            <person name="Wang S."/>
            <person name="Wang H."/>
            <person name="Wang A."/>
            <person name="Jiang F."/>
            <person name="Liu H."/>
            <person name="Zhao H."/>
            <person name="Xu D."/>
            <person name="Zhang Y."/>
        </authorList>
    </citation>
    <scope>NUCLEOTIDE SEQUENCE [LARGE SCALE GENOMIC DNA]</scope>
    <source>
        <strain evidence="2">cv. Yunnan</strain>
        <tissue evidence="1">Leaves</tissue>
    </source>
</reference>
<accession>A0ACB9HL55</accession>